<feature type="compositionally biased region" description="Polar residues" evidence="6">
    <location>
        <begin position="435"/>
        <end position="450"/>
    </location>
</feature>
<name>A0A1Y1XMQ6_9FUNG</name>
<dbReference type="PROSITE" id="PS50089">
    <property type="entry name" value="ZF_RING_2"/>
    <property type="match status" value="1"/>
</dbReference>
<dbReference type="SMART" id="SM00184">
    <property type="entry name" value="RING"/>
    <property type="match status" value="1"/>
</dbReference>
<dbReference type="GO" id="GO:0006511">
    <property type="term" value="P:ubiquitin-dependent protein catabolic process"/>
    <property type="evidence" value="ECO:0007669"/>
    <property type="project" value="TreeGrafter"/>
</dbReference>
<evidence type="ECO:0000259" key="8">
    <source>
        <dbReference type="PROSITE" id="PS50089"/>
    </source>
</evidence>
<feature type="compositionally biased region" description="Low complexity" evidence="6">
    <location>
        <begin position="235"/>
        <end position="250"/>
    </location>
</feature>
<feature type="compositionally biased region" description="Low complexity" evidence="6">
    <location>
        <begin position="451"/>
        <end position="473"/>
    </location>
</feature>
<dbReference type="GO" id="GO:0061630">
    <property type="term" value="F:ubiquitin protein ligase activity"/>
    <property type="evidence" value="ECO:0007669"/>
    <property type="project" value="TreeGrafter"/>
</dbReference>
<feature type="compositionally biased region" description="Polar residues" evidence="6">
    <location>
        <begin position="356"/>
        <end position="370"/>
    </location>
</feature>
<feature type="region of interest" description="Disordered" evidence="6">
    <location>
        <begin position="698"/>
        <end position="730"/>
    </location>
</feature>
<keyword evidence="3" id="KW-0862">Zinc</keyword>
<evidence type="ECO:0000256" key="4">
    <source>
        <dbReference type="PROSITE-ProRule" id="PRU00175"/>
    </source>
</evidence>
<feature type="region of interest" description="Disordered" evidence="6">
    <location>
        <begin position="177"/>
        <end position="197"/>
    </location>
</feature>
<dbReference type="OrthoDB" id="8062037at2759"/>
<proteinExistence type="predicted"/>
<keyword evidence="7" id="KW-0472">Membrane</keyword>
<feature type="compositionally biased region" description="Basic and acidic residues" evidence="6">
    <location>
        <begin position="184"/>
        <end position="197"/>
    </location>
</feature>
<feature type="coiled-coil region" evidence="5">
    <location>
        <begin position="55"/>
        <end position="82"/>
    </location>
</feature>
<feature type="domain" description="RING-type" evidence="8">
    <location>
        <begin position="647"/>
        <end position="688"/>
    </location>
</feature>
<evidence type="ECO:0000256" key="3">
    <source>
        <dbReference type="ARBA" id="ARBA00022833"/>
    </source>
</evidence>
<evidence type="ECO:0000256" key="1">
    <source>
        <dbReference type="ARBA" id="ARBA00022723"/>
    </source>
</evidence>
<evidence type="ECO:0000313" key="9">
    <source>
        <dbReference type="EMBL" id="ORX86993.1"/>
    </source>
</evidence>
<comment type="caution">
    <text evidence="9">The sequence shown here is derived from an EMBL/GenBank/DDBJ whole genome shotgun (WGS) entry which is preliminary data.</text>
</comment>
<dbReference type="AlphaFoldDB" id="A0A1Y1XMQ6"/>
<dbReference type="Gene3D" id="3.30.40.10">
    <property type="entry name" value="Zinc/RING finger domain, C3HC4 (zinc finger)"/>
    <property type="match status" value="1"/>
</dbReference>
<dbReference type="Pfam" id="PF13639">
    <property type="entry name" value="zf-RING_2"/>
    <property type="match status" value="1"/>
</dbReference>
<sequence>MINHYYRYLLLSLLYDHKIKIGIIIFIVLLIFFKYTIYKNKKNKIVLNIKNKIQRKQLNNRKKCIKRKVEKQQKRREVKEKEEDDDDIDILSSIEIIKRENLEKRKRNDFYHYLFNESISFIHHLNPISIYMMIHQELKNCNGENAISTPSLISPTSPTSPTYLTSSASLTILSSSLKKHKNKEKSENNNKEEDHSSYTELLKCESNDSISHKHHRTFSFRIKKNHKSSMKRDNSQSSISSTISNESNESCLSVKSQPQRLHHHQRSNSSYSNVSLTKSNSGDIVNNSKQKQKQQQQPEKHHSIHHSRHNSSSSSLRITTSFPINNSSMNVHHSIQSPINKSSPLKISYSTSQTNLNISNDDISASTSQKCDSKRSSAHSNNYSNSNLDIAQASTSSTTSPQTNVNKYSHIYDSFHSIKDIVFGKNKNKEHSDSRSNLQHSSTLSLNDPITRSSTSSSINGNTSNNTNSRPRSSFFDIIRQGFEMFRDDYSNQYIEELLEIYRDENITRALKSKKGGATEDELKHLKTIIYIPNEDDNDETSAPIIEINHLSKDSSVQEQLSPSDVSTVSPDRIVSTIDPNSILTLPSPISSDNYDEKSNVKHKGKGKGKGKEVVDDSEGDHDVDLLIDNIPITDSILHTTTNNVTCSICFEDFHINEKVIMLECSHIFHRPCISDWLKLKKDCPICRRDVILNHNNKNKDKLSRSSSTSTNHSHLHRHISKTNSFHLLS</sequence>
<feature type="region of interest" description="Disordered" evidence="6">
    <location>
        <begin position="356"/>
        <end position="386"/>
    </location>
</feature>
<dbReference type="SUPFAM" id="SSF57850">
    <property type="entry name" value="RING/U-box"/>
    <property type="match status" value="1"/>
</dbReference>
<feature type="transmembrane region" description="Helical" evidence="7">
    <location>
        <begin position="21"/>
        <end position="38"/>
    </location>
</feature>
<keyword evidence="1" id="KW-0479">Metal-binding</keyword>
<evidence type="ECO:0000256" key="2">
    <source>
        <dbReference type="ARBA" id="ARBA00022771"/>
    </source>
</evidence>
<dbReference type="Proteomes" id="UP000193944">
    <property type="component" value="Unassembled WGS sequence"/>
</dbReference>
<dbReference type="STRING" id="1754192.A0A1Y1XMQ6"/>
<dbReference type="PANTHER" id="PTHR45931">
    <property type="entry name" value="SI:CH211-59O9.10"/>
    <property type="match status" value="1"/>
</dbReference>
<dbReference type="GO" id="GO:0005634">
    <property type="term" value="C:nucleus"/>
    <property type="evidence" value="ECO:0007669"/>
    <property type="project" value="TreeGrafter"/>
</dbReference>
<keyword evidence="10" id="KW-1185">Reference proteome</keyword>
<evidence type="ECO:0000313" key="10">
    <source>
        <dbReference type="Proteomes" id="UP000193944"/>
    </source>
</evidence>
<feature type="region of interest" description="Disordered" evidence="6">
    <location>
        <begin position="213"/>
        <end position="321"/>
    </location>
</feature>
<keyword evidence="2 4" id="KW-0863">Zinc-finger</keyword>
<dbReference type="InterPro" id="IPR001841">
    <property type="entry name" value="Znf_RING"/>
</dbReference>
<dbReference type="EMBL" id="MCFG01000014">
    <property type="protein sequence ID" value="ORX86993.1"/>
    <property type="molecule type" value="Genomic_DNA"/>
</dbReference>
<feature type="region of interest" description="Disordered" evidence="6">
    <location>
        <begin position="589"/>
        <end position="617"/>
    </location>
</feature>
<accession>A0A1Y1XMQ6</accession>
<feature type="compositionally biased region" description="Basic residues" evidence="6">
    <location>
        <begin position="213"/>
        <end position="229"/>
    </location>
</feature>
<feature type="region of interest" description="Disordered" evidence="6">
    <location>
        <begin position="427"/>
        <end position="473"/>
    </location>
</feature>
<keyword evidence="7" id="KW-1133">Transmembrane helix</keyword>
<keyword evidence="5" id="KW-0175">Coiled coil</keyword>
<reference evidence="9 10" key="2">
    <citation type="submission" date="2016-08" db="EMBL/GenBank/DDBJ databases">
        <title>Pervasive Adenine N6-methylation of Active Genes in Fungi.</title>
        <authorList>
            <consortium name="DOE Joint Genome Institute"/>
            <person name="Mondo S.J."/>
            <person name="Dannebaum R.O."/>
            <person name="Kuo R.C."/>
            <person name="Labutti K."/>
            <person name="Haridas S."/>
            <person name="Kuo A."/>
            <person name="Salamov A."/>
            <person name="Ahrendt S.R."/>
            <person name="Lipzen A."/>
            <person name="Sullivan W."/>
            <person name="Andreopoulos W.B."/>
            <person name="Clum A."/>
            <person name="Lindquist E."/>
            <person name="Daum C."/>
            <person name="Ramamoorthy G.K."/>
            <person name="Gryganskyi A."/>
            <person name="Culley D."/>
            <person name="Magnuson J.K."/>
            <person name="James T.Y."/>
            <person name="O'Malley M.A."/>
            <person name="Stajich J.E."/>
            <person name="Spatafora J.W."/>
            <person name="Visel A."/>
            <person name="Grigoriev I.V."/>
        </authorList>
    </citation>
    <scope>NUCLEOTIDE SEQUENCE [LARGE SCALE GENOMIC DNA]</scope>
    <source>
        <strain evidence="9 10">S4</strain>
    </source>
</reference>
<evidence type="ECO:0000256" key="6">
    <source>
        <dbReference type="SAM" id="MobiDB-lite"/>
    </source>
</evidence>
<protein>
    <recommendedName>
        <fullName evidence="8">RING-type domain-containing protein</fullName>
    </recommendedName>
</protein>
<feature type="compositionally biased region" description="Polar residues" evidence="6">
    <location>
        <begin position="267"/>
        <end position="288"/>
    </location>
</feature>
<dbReference type="InterPro" id="IPR013083">
    <property type="entry name" value="Znf_RING/FYVE/PHD"/>
</dbReference>
<dbReference type="InterPro" id="IPR051834">
    <property type="entry name" value="RING_finger_E3_ligase"/>
</dbReference>
<gene>
    <name evidence="9" type="ORF">BCR32DRAFT_264607</name>
</gene>
<reference evidence="9 10" key="1">
    <citation type="submission" date="2016-08" db="EMBL/GenBank/DDBJ databases">
        <title>A Parts List for Fungal Cellulosomes Revealed by Comparative Genomics.</title>
        <authorList>
            <consortium name="DOE Joint Genome Institute"/>
            <person name="Haitjema C.H."/>
            <person name="Gilmore S.P."/>
            <person name="Henske J.K."/>
            <person name="Solomon K.V."/>
            <person name="De Groot R."/>
            <person name="Kuo A."/>
            <person name="Mondo S.J."/>
            <person name="Salamov A.A."/>
            <person name="Labutti K."/>
            <person name="Zhao Z."/>
            <person name="Chiniquy J."/>
            <person name="Barry K."/>
            <person name="Brewer H.M."/>
            <person name="Purvine S.O."/>
            <person name="Wright A.T."/>
            <person name="Boxma B."/>
            <person name="Van Alen T."/>
            <person name="Hackstein J.H."/>
            <person name="Baker S.E."/>
            <person name="Grigoriev I.V."/>
            <person name="O'Malley M.A."/>
        </authorList>
    </citation>
    <scope>NUCLEOTIDE SEQUENCE [LARGE SCALE GENOMIC DNA]</scope>
    <source>
        <strain evidence="9 10">S4</strain>
    </source>
</reference>
<dbReference type="PANTHER" id="PTHR45931:SF16">
    <property type="entry name" value="RING_U-BOX SUPERFAMILY PROTEIN"/>
    <property type="match status" value="1"/>
</dbReference>
<keyword evidence="7" id="KW-0812">Transmembrane</keyword>
<organism evidence="9 10">
    <name type="scientific">Anaeromyces robustus</name>
    <dbReference type="NCBI Taxonomy" id="1754192"/>
    <lineage>
        <taxon>Eukaryota</taxon>
        <taxon>Fungi</taxon>
        <taxon>Fungi incertae sedis</taxon>
        <taxon>Chytridiomycota</taxon>
        <taxon>Chytridiomycota incertae sedis</taxon>
        <taxon>Neocallimastigomycetes</taxon>
        <taxon>Neocallimastigales</taxon>
        <taxon>Neocallimastigaceae</taxon>
        <taxon>Anaeromyces</taxon>
    </lineage>
</organism>
<dbReference type="GO" id="GO:0008270">
    <property type="term" value="F:zinc ion binding"/>
    <property type="evidence" value="ECO:0007669"/>
    <property type="project" value="UniProtKB-KW"/>
</dbReference>
<evidence type="ECO:0000256" key="5">
    <source>
        <dbReference type="SAM" id="Coils"/>
    </source>
</evidence>
<evidence type="ECO:0000256" key="7">
    <source>
        <dbReference type="SAM" id="Phobius"/>
    </source>
</evidence>